<dbReference type="Proteomes" id="UP000887565">
    <property type="component" value="Unplaced"/>
</dbReference>
<organism evidence="1 2">
    <name type="scientific">Romanomermis culicivorax</name>
    <name type="common">Nematode worm</name>
    <dbReference type="NCBI Taxonomy" id="13658"/>
    <lineage>
        <taxon>Eukaryota</taxon>
        <taxon>Metazoa</taxon>
        <taxon>Ecdysozoa</taxon>
        <taxon>Nematoda</taxon>
        <taxon>Enoplea</taxon>
        <taxon>Dorylaimia</taxon>
        <taxon>Mermithida</taxon>
        <taxon>Mermithoidea</taxon>
        <taxon>Mermithidae</taxon>
        <taxon>Romanomermis</taxon>
    </lineage>
</organism>
<accession>A0A915JDQ1</accession>
<protein>
    <submittedName>
        <fullName evidence="2">Uncharacterized protein</fullName>
    </submittedName>
</protein>
<sequence>MEKLRLGGVDVLAYGPFGPPFRSDEEMISLTRKLRSAKYDFGDLPVLHRSTVIIARRVVTQHRGMSKKLTEGLGLTVKNKNKLTTSRSHNLAKVGSSKSRACVKSIKALSGFKLRFKKSTHACSKAGTAYFLAK</sequence>
<reference evidence="2" key="1">
    <citation type="submission" date="2022-11" db="UniProtKB">
        <authorList>
            <consortium name="WormBaseParasite"/>
        </authorList>
    </citation>
    <scope>IDENTIFICATION</scope>
</reference>
<keyword evidence="1" id="KW-1185">Reference proteome</keyword>
<evidence type="ECO:0000313" key="2">
    <source>
        <dbReference type="WBParaSite" id="nRc.2.0.1.t24644-RA"/>
    </source>
</evidence>
<dbReference type="WBParaSite" id="nRc.2.0.1.t24644-RA">
    <property type="protein sequence ID" value="nRc.2.0.1.t24644-RA"/>
    <property type="gene ID" value="nRc.2.0.1.g24644"/>
</dbReference>
<name>A0A915JDQ1_ROMCU</name>
<dbReference type="AlphaFoldDB" id="A0A915JDQ1"/>
<proteinExistence type="predicted"/>
<evidence type="ECO:0000313" key="1">
    <source>
        <dbReference type="Proteomes" id="UP000887565"/>
    </source>
</evidence>